<feature type="domain" description="N-acetyltransferase" evidence="2">
    <location>
        <begin position="122"/>
        <end position="264"/>
    </location>
</feature>
<dbReference type="PROSITE" id="PS51186">
    <property type="entry name" value="GNAT"/>
    <property type="match status" value="1"/>
</dbReference>
<dbReference type="AlphaFoldDB" id="A0A164WFC2"/>
<name>A0A164WFC2_9AGAM</name>
<dbReference type="CDD" id="cd04301">
    <property type="entry name" value="NAT_SF"/>
    <property type="match status" value="1"/>
</dbReference>
<evidence type="ECO:0000313" key="3">
    <source>
        <dbReference type="EMBL" id="KZS95002.1"/>
    </source>
</evidence>
<dbReference type="Pfam" id="PF13508">
    <property type="entry name" value="Acetyltransf_7"/>
    <property type="match status" value="1"/>
</dbReference>
<sequence>MGSFPDDASSSLASAQPTSVDKSNTIAYQRGSATSEHPKSSDASSLNRVVRVSQLRFSHVPTAVGAIEGAFETDALKMYMTGQDGISASRPTIASRIFEILLILYNLLRLISFQVLSGRSFVIVSPPPVLGKRQGWKGILDDVVDTAWMFVMRIKRISSSDVAKRRRINYRKQQTAVIEATIGDRTNDMYCIETLATHPDFQGRGYAGTLMKAVAELANSERRSVWLVASGPQNVPFYTSHGYKTVGQIRLGDDDETWKGGLLVCDVMVKEYSPL</sequence>
<dbReference type="PANTHER" id="PTHR42791:SF1">
    <property type="entry name" value="N-ACETYLTRANSFERASE DOMAIN-CONTAINING PROTEIN"/>
    <property type="match status" value="1"/>
</dbReference>
<proteinExistence type="predicted"/>
<dbReference type="GO" id="GO:0016747">
    <property type="term" value="F:acyltransferase activity, transferring groups other than amino-acyl groups"/>
    <property type="evidence" value="ECO:0007669"/>
    <property type="project" value="InterPro"/>
</dbReference>
<dbReference type="InterPro" id="IPR052523">
    <property type="entry name" value="Trichothecene_AcTrans"/>
</dbReference>
<dbReference type="InterPro" id="IPR016181">
    <property type="entry name" value="Acyl_CoA_acyltransferase"/>
</dbReference>
<protein>
    <recommendedName>
        <fullName evidence="2">N-acetyltransferase domain-containing protein</fullName>
    </recommendedName>
</protein>
<dbReference type="OrthoDB" id="2744543at2759"/>
<accession>A0A164WFC2</accession>
<dbReference type="SUPFAM" id="SSF55729">
    <property type="entry name" value="Acyl-CoA N-acyltransferases (Nat)"/>
    <property type="match status" value="1"/>
</dbReference>
<dbReference type="STRING" id="1314777.A0A164WFC2"/>
<dbReference type="PANTHER" id="PTHR42791">
    <property type="entry name" value="GNAT FAMILY ACETYLTRANSFERASE"/>
    <property type="match status" value="1"/>
</dbReference>
<reference evidence="3 4" key="1">
    <citation type="journal article" date="2016" name="Mol. Biol. Evol.">
        <title>Comparative Genomics of Early-Diverging Mushroom-Forming Fungi Provides Insights into the Origins of Lignocellulose Decay Capabilities.</title>
        <authorList>
            <person name="Nagy L.G."/>
            <person name="Riley R."/>
            <person name="Tritt A."/>
            <person name="Adam C."/>
            <person name="Daum C."/>
            <person name="Floudas D."/>
            <person name="Sun H."/>
            <person name="Yadav J.S."/>
            <person name="Pangilinan J."/>
            <person name="Larsson K.H."/>
            <person name="Matsuura K."/>
            <person name="Barry K."/>
            <person name="Labutti K."/>
            <person name="Kuo R."/>
            <person name="Ohm R.A."/>
            <person name="Bhattacharya S.S."/>
            <person name="Shirouzu T."/>
            <person name="Yoshinaga Y."/>
            <person name="Martin F.M."/>
            <person name="Grigoriev I.V."/>
            <person name="Hibbett D.S."/>
        </authorList>
    </citation>
    <scope>NUCLEOTIDE SEQUENCE [LARGE SCALE GENOMIC DNA]</scope>
    <source>
        <strain evidence="3 4">HHB9708</strain>
    </source>
</reference>
<keyword evidence="4" id="KW-1185">Reference proteome</keyword>
<dbReference type="Proteomes" id="UP000076722">
    <property type="component" value="Unassembled WGS sequence"/>
</dbReference>
<organism evidence="3 4">
    <name type="scientific">Sistotremastrum niveocremeum HHB9708</name>
    <dbReference type="NCBI Taxonomy" id="1314777"/>
    <lineage>
        <taxon>Eukaryota</taxon>
        <taxon>Fungi</taxon>
        <taxon>Dikarya</taxon>
        <taxon>Basidiomycota</taxon>
        <taxon>Agaricomycotina</taxon>
        <taxon>Agaricomycetes</taxon>
        <taxon>Sistotremastrales</taxon>
        <taxon>Sistotremastraceae</taxon>
        <taxon>Sertulicium</taxon>
        <taxon>Sertulicium niveocremeum</taxon>
    </lineage>
</organism>
<evidence type="ECO:0000256" key="1">
    <source>
        <dbReference type="SAM" id="MobiDB-lite"/>
    </source>
</evidence>
<gene>
    <name evidence="3" type="ORF">SISNIDRAFT_453158</name>
</gene>
<evidence type="ECO:0000313" key="4">
    <source>
        <dbReference type="Proteomes" id="UP000076722"/>
    </source>
</evidence>
<dbReference type="EMBL" id="KV419403">
    <property type="protein sequence ID" value="KZS95002.1"/>
    <property type="molecule type" value="Genomic_DNA"/>
</dbReference>
<dbReference type="Gene3D" id="3.40.630.30">
    <property type="match status" value="1"/>
</dbReference>
<feature type="region of interest" description="Disordered" evidence="1">
    <location>
        <begin position="1"/>
        <end position="45"/>
    </location>
</feature>
<evidence type="ECO:0000259" key="2">
    <source>
        <dbReference type="PROSITE" id="PS51186"/>
    </source>
</evidence>
<feature type="compositionally biased region" description="Polar residues" evidence="1">
    <location>
        <begin position="8"/>
        <end position="45"/>
    </location>
</feature>
<dbReference type="InterPro" id="IPR000182">
    <property type="entry name" value="GNAT_dom"/>
</dbReference>